<dbReference type="GO" id="GO:0005975">
    <property type="term" value="P:carbohydrate metabolic process"/>
    <property type="evidence" value="ECO:0007669"/>
    <property type="project" value="InterPro"/>
</dbReference>
<dbReference type="PANTHER" id="PTHR37469">
    <property type="entry name" value="CELLOBIONIC ACID PHOSPHORYLASE-RELATED"/>
    <property type="match status" value="1"/>
</dbReference>
<keyword evidence="8" id="KW-1185">Reference proteome</keyword>
<dbReference type="CDD" id="cd11756">
    <property type="entry name" value="GH94N_ChvB_NdvB_1_like"/>
    <property type="match status" value="1"/>
</dbReference>
<keyword evidence="2" id="KW-0808">Transferase</keyword>
<dbReference type="InterPro" id="IPR010383">
    <property type="entry name" value="Glyco_hydrolase_94_b-supersand"/>
</dbReference>
<dbReference type="SUPFAM" id="SSF74650">
    <property type="entry name" value="Galactose mutarotase-like"/>
    <property type="match status" value="2"/>
</dbReference>
<dbReference type="Gene3D" id="2.70.98.40">
    <property type="entry name" value="Glycoside hydrolase, family 65, N-terminal domain"/>
    <property type="match status" value="2"/>
</dbReference>
<dbReference type="Proteomes" id="UP000579281">
    <property type="component" value="Unassembled WGS sequence"/>
</dbReference>
<feature type="transmembrane region" description="Helical" evidence="3">
    <location>
        <begin position="398"/>
        <end position="419"/>
    </location>
</feature>
<dbReference type="InterPro" id="IPR012341">
    <property type="entry name" value="6hp_glycosidase-like_sf"/>
</dbReference>
<dbReference type="InterPro" id="IPR052047">
    <property type="entry name" value="GH94_Enzymes"/>
</dbReference>
<dbReference type="Pfam" id="PF06165">
    <property type="entry name" value="GH94_b-supersand"/>
    <property type="match status" value="2"/>
</dbReference>
<feature type="domain" description="Glycosyl hydrolase 94 supersandwich" evidence="4">
    <location>
        <begin position="1581"/>
        <end position="1858"/>
    </location>
</feature>
<evidence type="ECO:0000256" key="3">
    <source>
        <dbReference type="SAM" id="Phobius"/>
    </source>
</evidence>
<comment type="caution">
    <text evidence="7">The sequence shown here is derived from an EMBL/GenBank/DDBJ whole genome shotgun (WGS) entry which is preliminary data.</text>
</comment>
<feature type="transmembrane region" description="Helical" evidence="3">
    <location>
        <begin position="829"/>
        <end position="850"/>
    </location>
</feature>
<dbReference type="CDD" id="cd11753">
    <property type="entry name" value="GH94N_ChvB_NdvB_2_like"/>
    <property type="match status" value="1"/>
</dbReference>
<dbReference type="InterPro" id="IPR011013">
    <property type="entry name" value="Gal_mutarotase_sf_dom"/>
</dbReference>
<gene>
    <name evidence="7" type="ORF">HNQ80_003996</name>
</gene>
<evidence type="ECO:0000313" key="7">
    <source>
        <dbReference type="EMBL" id="MBB6217860.1"/>
    </source>
</evidence>
<sequence>MLSFYRRNFKRENNEYIGIKDVLLNPEELNHHAKEIAKTHNVSGKHKSTQALLYRLENNYKMIFSVYKRFNEDAKMNRDISPASEWLLDNFYKIEEQVKEVRQNLMKDKFIKLDTLSSGFLKGYPRTYGVALELISHTDGRIDEKLLIDFIEAYQSQKILSIAEIWSLSLMIRIALIENIRNICEKINQTQNEWRDAENVIARYPNEIVEAFKQGIENNNRICSSYIEHFLKKLRREGIDSGEILTYIEKKLSEYNTSVKKLIDEEHLEQAARKISIGNSIVSLHTVGTIDWNDIFETLSIVEGILRKDPSGIYPLMDFQSRDYYRNRIEKIANKYNISETKIAWKAIECAERANNIGPENKVTHVGYYLIDKGIDELMSKLGLEGVKDRFQNQPLSVYVSPIMTITILITLLFMFYAYGTSVTYRFVISLLAGIVVFIPASDIAVTIINWTLLHIFPPTFLPRLEYKEGIPADTATIIVMPTLLPNEKRVKELLEQLEVYYLSNKEDRIFFALVGDYKDAEHKELPEDQLIVRTALEAIEKLNKKYADGRDVFYFFHRDRQYCEKQNKWMGWERKRGALVEFNELISGVKNTSYTIISSDISDLKHIKYVITIDADTNLPIDTAKELIGIISHPLNKAVMDEKNGVIKEGYGLIQPRISLSLESANKSYFTRIFAGQGGVDPYTTAFSDIYQDLFGEGIFTGKGIYDIKIFQKILKDAIPDNTVLSHDLLEGSYIRAGLASDIELIDGYPSKYSSFMMRQHRWVRGDWQLIKWLTPFVHNRYNEIVRNPLSTLSKWKILDNLRRSLVSISLMVLFILGLIVLPGRAIVWVGFGIFTICFPLFMSFVDYIRLRYYKSIREKLNGNLIIGLKAAFYQAMLNLVFLPYHAYIMTDAIVRTLYRVYISKRNMLEWITAADMERTLKNDFFSCFKRMKIAVLIDVIIFFLVLWINPSNLVYVVPLVLLWLASPYVAFYVSGEVIKKVELLNELDTQLLKKIARKTWAYYEDFAGEENNFLPPDNYQVYPPNGVAHRTSPTNIGFLLMSILSARDFGYISIIQMMDKIEKTISTIERMETWKGHLFNWYDTRTLEVLRPFYISSVDSGNFVTYLIAVKEGLSEYIHNPVIDINLLQGLKDTIEMMEENDKLEIQYIDEMIGSRKISLTEWIILLETLSIGQYGRIDLNTRINEMVVNFKRENEQLFPHAEILSNAKIFVTDDEKYRELKEQFEELQGNISLAGLIKLYSNMIYEIDRLIDLVKNHEKENEYLVQLKAEIIRLKSNVGNILEQMDDLINRINQIIDTTQFIHLYDSKRNLFSIGYDVEKESLTSSYYDLLASEARATSYLAIARREIPKKHWFKLGRALSVINGYRGLVSWTGTMFEYFMPNIIMKNFENTLMDESYATVVKAQKRYGDKRNVPWGVSESGYYAFDMVLNYQYKAFGVPDLGLKRGLIDDMVVSPYSTILALPFDAKGVIENLKKLLADGLEGDYGLYEAVDYTLKRLSPGRKKEIIQSFMAHHQGMIFTALNNYLHGNVMQNRFHADPRIKVGEILLQEKVPLRVIITKEYKEQIEPLKDVDTRVEKVVRNYGIPDEIVPKCHLLSNGRYAVMVTNGGNGYSKMEDIQVTRWREDRITGKYGTYVFVHNLSTDEVWSATYEPINKEPDGYKAIFSQDKIEFLRTDENITTHTEIVVSTEDNVEIRRITLTNHGNEPVYLEITSYFETVIGSQSGDIAHPAFSNLFVRTELVPEYACLIASRRPREEHQVTKWAFHSVNVEGETVGGLQYETNRGNFIGRGRTISNPIASTQPLTNTVGIVLDPIMSLRRKIRIESGKNAVVSYIIGVANHRDEAIELAQKYRDYAAVLRTFQLAITRSEVEASYLNLKAEEIMTYQDMLSQIIYLSPLRRKNEKILMKNWKGQSGLWAYGISGDLPIVLVSIKRTEDIDIVRKLLKAHEYWRTKGLNVDLIILNEDESNYLQPLQQLIHDVVLGSNGNHMLDKPGGIFIHNANIMPEEDWILLYTAARIVLKGEGESIHKQIQLDNYQAMPLEQKEFGEKRITYISNDEPLDTKYFNGYGGFGKAGKEYIIRLKENIQTPAPWINVIGNNKFGFQVSENGSGYTWSENSRENKLTPWSNDPISDTPGEIIYITDDETGESWSVTPLPIREEGSYTIRHGLGYSVFEHNSHGIRQELTMFVPVEASVKINFIKLKNISNARRKFTITYYLRPVLGVNEQFTQQFITTEMDTSKEVILVKNSYNSDFPGRIAFVGSSEKIVSYTCDRAEFVGVNSDLTNPMALKGTCLSNTAGAGYDPCVCIQAEIEMSENEEKELLFLFGQAKEVKTVYEVVDQYKSILNCKEALESVKNYWMELLEIIQVKTPDLSMDFMLNYWLMYQTIACRVWARSAFYQSGGAYGFRDQLQDTMNAVLVFPEATKEQILRHCAHQFVEGDVQHWWHPGAGDKGIRTRFSDDLVWLPFVTAEYIYITEDYEILKEEIHFLEEEPLREHEDERYGIPRISEEKASVYDHCIRAIEKSLKFGEHRIPLMGSGDWNDGMNTVGNKGKGESVWLGWFIYSTLMKFAPICKEMNDSQRGERYLEIAEKIALAMEENAWDGAWYIRAFYDDGSPLGSSKNTECIIDSLAQSWAVISKGGRERRAKEGMKAVEQYLIKKEEGLIQLFTPPFDKSDQNPGYIKGYVPGVRENGGQYTHAATWVINAFAMMGEGDKAWELYHLINPINHTRTPIECATYKVEPYVMAADVYAVSPHVGRGGWTWYTGAAGWMYKVGLEHILGFKKHGNQLTIDPCIPKDWLEYSMKYKYIDTNYTIIVKNPNHVNSKVKYLRLDGKEVEEKQISLVNDKNQHSIEIILGDA</sequence>
<dbReference type="Gene3D" id="2.60.420.10">
    <property type="entry name" value="Maltose phosphorylase, domain 3"/>
    <property type="match status" value="1"/>
</dbReference>
<dbReference type="InterPro" id="IPR019282">
    <property type="entry name" value="Glycoamylase-like_cons_dom"/>
</dbReference>
<dbReference type="InterPro" id="IPR037820">
    <property type="entry name" value="GH94N_NdvB"/>
</dbReference>
<evidence type="ECO:0000313" key="8">
    <source>
        <dbReference type="Proteomes" id="UP000579281"/>
    </source>
</evidence>
<reference evidence="7 8" key="1">
    <citation type="submission" date="2020-08" db="EMBL/GenBank/DDBJ databases">
        <title>Genomic Encyclopedia of Type Strains, Phase IV (KMG-IV): sequencing the most valuable type-strain genomes for metagenomic binning, comparative biology and taxonomic classification.</title>
        <authorList>
            <person name="Goeker M."/>
        </authorList>
    </citation>
    <scope>NUCLEOTIDE SEQUENCE [LARGE SCALE GENOMIC DNA]</scope>
    <source>
        <strain evidence="7 8">DSM 103526</strain>
    </source>
</reference>
<organism evidence="7 8">
    <name type="scientific">Anaerosolibacter carboniphilus</name>
    <dbReference type="NCBI Taxonomy" id="1417629"/>
    <lineage>
        <taxon>Bacteria</taxon>
        <taxon>Bacillati</taxon>
        <taxon>Bacillota</taxon>
        <taxon>Clostridia</taxon>
        <taxon>Peptostreptococcales</taxon>
        <taxon>Thermotaleaceae</taxon>
        <taxon>Anaerosolibacter</taxon>
    </lineage>
</organism>
<feature type="transmembrane region" description="Helical" evidence="3">
    <location>
        <begin position="933"/>
        <end position="950"/>
    </location>
</feature>
<keyword evidence="3" id="KW-0472">Membrane</keyword>
<proteinExistence type="predicted"/>
<dbReference type="SMART" id="SM01068">
    <property type="entry name" value="CBM_X"/>
    <property type="match status" value="2"/>
</dbReference>
<keyword evidence="3" id="KW-0812">Transmembrane</keyword>
<dbReference type="InterPro" id="IPR037824">
    <property type="entry name" value="GH94N_2_NdvB"/>
</dbReference>
<dbReference type="GO" id="GO:0016757">
    <property type="term" value="F:glycosyltransferase activity"/>
    <property type="evidence" value="ECO:0007669"/>
    <property type="project" value="UniProtKB-KW"/>
</dbReference>
<evidence type="ECO:0000259" key="5">
    <source>
        <dbReference type="Pfam" id="PF10091"/>
    </source>
</evidence>
<dbReference type="SUPFAM" id="SSF48208">
    <property type="entry name" value="Six-hairpin glycosidases"/>
    <property type="match status" value="1"/>
</dbReference>
<feature type="transmembrane region" description="Helical" evidence="3">
    <location>
        <begin position="956"/>
        <end position="975"/>
    </location>
</feature>
<dbReference type="PANTHER" id="PTHR37469:SF2">
    <property type="entry name" value="CELLOBIONIC ACID PHOSPHORYLASE"/>
    <property type="match status" value="1"/>
</dbReference>
<keyword evidence="3" id="KW-1133">Transmembrane helix</keyword>
<dbReference type="EMBL" id="JACHEN010000029">
    <property type="protein sequence ID" value="MBB6217860.1"/>
    <property type="molecule type" value="Genomic_DNA"/>
</dbReference>
<evidence type="ECO:0000259" key="4">
    <source>
        <dbReference type="Pfam" id="PF06165"/>
    </source>
</evidence>
<dbReference type="InterPro" id="IPR008928">
    <property type="entry name" value="6-hairpin_glycosidase_sf"/>
</dbReference>
<protein>
    <submittedName>
        <fullName evidence="7">Cellobiose phosphorylase</fullName>
    </submittedName>
</protein>
<feature type="transmembrane region" description="Helical" evidence="3">
    <location>
        <begin position="862"/>
        <end position="878"/>
    </location>
</feature>
<keyword evidence="1" id="KW-0328">Glycosyltransferase</keyword>
<dbReference type="Pfam" id="PF10091">
    <property type="entry name" value="Glycoamylase"/>
    <property type="match status" value="1"/>
</dbReference>
<feature type="domain" description="Glycosyl hydrolase 94 supersandwich" evidence="4">
    <location>
        <begin position="2082"/>
        <end position="2351"/>
    </location>
</feature>
<dbReference type="InterPro" id="IPR037018">
    <property type="entry name" value="GH65_N"/>
</dbReference>
<evidence type="ECO:0000256" key="1">
    <source>
        <dbReference type="ARBA" id="ARBA00022676"/>
    </source>
</evidence>
<feature type="domain" description="Glycosyl hydrolase 94 catalytic" evidence="6">
    <location>
        <begin position="2365"/>
        <end position="2790"/>
    </location>
</feature>
<evidence type="ECO:0000259" key="6">
    <source>
        <dbReference type="Pfam" id="PF17167"/>
    </source>
</evidence>
<dbReference type="GO" id="GO:0030246">
    <property type="term" value="F:carbohydrate binding"/>
    <property type="evidence" value="ECO:0007669"/>
    <property type="project" value="InterPro"/>
</dbReference>
<name>A0A841L0Z2_9FIRM</name>
<dbReference type="Pfam" id="PF17167">
    <property type="entry name" value="Glyco_hydro_94"/>
    <property type="match status" value="1"/>
</dbReference>
<dbReference type="Gene3D" id="1.50.10.10">
    <property type="match status" value="1"/>
</dbReference>
<accession>A0A841L0Z2</accession>
<feature type="transmembrane region" description="Helical" evidence="3">
    <location>
        <begin position="425"/>
        <end position="454"/>
    </location>
</feature>
<evidence type="ECO:0000256" key="2">
    <source>
        <dbReference type="ARBA" id="ARBA00022679"/>
    </source>
</evidence>
<feature type="domain" description="Glycoamylase-like" evidence="5">
    <location>
        <begin position="1330"/>
        <end position="1541"/>
    </location>
</feature>
<dbReference type="Gene3D" id="1.50.10.140">
    <property type="match status" value="2"/>
</dbReference>
<dbReference type="InterPro" id="IPR033432">
    <property type="entry name" value="GH94_catalytic"/>
</dbReference>